<feature type="transmembrane region" description="Helical" evidence="1">
    <location>
        <begin position="48"/>
        <end position="65"/>
    </location>
</feature>
<keyword evidence="1" id="KW-1133">Transmembrane helix</keyword>
<keyword evidence="1" id="KW-0812">Transmembrane</keyword>
<protein>
    <submittedName>
        <fullName evidence="2">Uncharacterized protein</fullName>
    </submittedName>
</protein>
<sequence>MTSCVTCMLIAAERASARKGRKSAGDCFRFTSPRRTINNVMLPYESKIVRFIIIIIIKIVIVIIIKTHGPPKILVWMV</sequence>
<proteinExistence type="predicted"/>
<keyword evidence="1" id="KW-0472">Membrane</keyword>
<dbReference type="AlphaFoldDB" id="A0A2M4DBD2"/>
<reference evidence="2" key="1">
    <citation type="submission" date="2018-01" db="EMBL/GenBank/DDBJ databases">
        <title>An insight into the sialome of Amazonian anophelines.</title>
        <authorList>
            <person name="Ribeiro J.M."/>
            <person name="Scarpassa V."/>
            <person name="Calvo E."/>
        </authorList>
    </citation>
    <scope>NUCLEOTIDE SEQUENCE</scope>
</reference>
<evidence type="ECO:0000256" key="1">
    <source>
        <dbReference type="SAM" id="Phobius"/>
    </source>
</evidence>
<dbReference type="EMBL" id="GGFL01010705">
    <property type="protein sequence ID" value="MBW74883.1"/>
    <property type="molecule type" value="Transcribed_RNA"/>
</dbReference>
<name>A0A2M4DBD2_ANODA</name>
<evidence type="ECO:0000313" key="2">
    <source>
        <dbReference type="EMBL" id="MBW74883.1"/>
    </source>
</evidence>
<accession>A0A2M4DBD2</accession>
<organism evidence="2">
    <name type="scientific">Anopheles darlingi</name>
    <name type="common">Mosquito</name>
    <dbReference type="NCBI Taxonomy" id="43151"/>
    <lineage>
        <taxon>Eukaryota</taxon>
        <taxon>Metazoa</taxon>
        <taxon>Ecdysozoa</taxon>
        <taxon>Arthropoda</taxon>
        <taxon>Hexapoda</taxon>
        <taxon>Insecta</taxon>
        <taxon>Pterygota</taxon>
        <taxon>Neoptera</taxon>
        <taxon>Endopterygota</taxon>
        <taxon>Diptera</taxon>
        <taxon>Nematocera</taxon>
        <taxon>Culicoidea</taxon>
        <taxon>Culicidae</taxon>
        <taxon>Anophelinae</taxon>
        <taxon>Anopheles</taxon>
    </lineage>
</organism>